<dbReference type="SUPFAM" id="SSF55729">
    <property type="entry name" value="Acyl-CoA N-acyltransferases (Nat)"/>
    <property type="match status" value="1"/>
</dbReference>
<dbReference type="InterPro" id="IPR016181">
    <property type="entry name" value="Acyl_CoA_acyltransferase"/>
</dbReference>
<dbReference type="PROSITE" id="PS51186">
    <property type="entry name" value="GNAT"/>
    <property type="match status" value="1"/>
</dbReference>
<sequence>MSGTRTDRLLLRPVTRDDLVAAEEVLGDPRTSEHLPGGPASPAEAQAKLDFWVAHWRTRGFGYWAVELAGSTGVLGFGGLQLGDVPGERYLNLFYRLRPSAWGHGYAAEVGRAAQAEATARGLPVWIVTGAANEASRRVAERLGFTEFRQGPHQGGWSRFYRWPPGNPVAPPPAPH</sequence>
<dbReference type="InterPro" id="IPR051531">
    <property type="entry name" value="N-acetyltransferase"/>
</dbReference>
<proteinExistence type="predicted"/>
<dbReference type="Proteomes" id="UP000186040">
    <property type="component" value="Unassembled WGS sequence"/>
</dbReference>
<organism evidence="2 3">
    <name type="scientific">Actinokineospora bangkokensis</name>
    <dbReference type="NCBI Taxonomy" id="1193682"/>
    <lineage>
        <taxon>Bacteria</taxon>
        <taxon>Bacillati</taxon>
        <taxon>Actinomycetota</taxon>
        <taxon>Actinomycetes</taxon>
        <taxon>Pseudonocardiales</taxon>
        <taxon>Pseudonocardiaceae</taxon>
        <taxon>Actinokineospora</taxon>
    </lineage>
</organism>
<reference evidence="2 3" key="1">
    <citation type="submission" date="2016-10" db="EMBL/GenBank/DDBJ databases">
        <title>The Draft Genome Sequence of Actinokineospora bangkokensis 44EHWT reveals the biosynthetic pathway of antifungal compounds Thailandins with unusual extender unit butylmalonyl-CoA.</title>
        <authorList>
            <person name="Greule A."/>
            <person name="Intra B."/>
            <person name="Flemming S."/>
            <person name="Rommel M.G."/>
            <person name="Panbangred W."/>
            <person name="Bechthold A."/>
        </authorList>
    </citation>
    <scope>NUCLEOTIDE SEQUENCE [LARGE SCALE GENOMIC DNA]</scope>
    <source>
        <strain evidence="2 3">44EHW</strain>
    </source>
</reference>
<dbReference type="InterPro" id="IPR000182">
    <property type="entry name" value="GNAT_dom"/>
</dbReference>
<dbReference type="PANTHER" id="PTHR43792:SF1">
    <property type="entry name" value="N-ACETYLTRANSFERASE DOMAIN-CONTAINING PROTEIN"/>
    <property type="match status" value="1"/>
</dbReference>
<evidence type="ECO:0000259" key="1">
    <source>
        <dbReference type="PROSITE" id="PS51186"/>
    </source>
</evidence>
<dbReference type="STRING" id="1193682.BJP25_26405"/>
<dbReference type="RefSeq" id="WP_075976779.1">
    <property type="nucleotide sequence ID" value="NZ_MKQR01000022.1"/>
</dbReference>
<dbReference type="GO" id="GO:0016747">
    <property type="term" value="F:acyltransferase activity, transferring groups other than amino-acyl groups"/>
    <property type="evidence" value="ECO:0007669"/>
    <property type="project" value="InterPro"/>
</dbReference>
<comment type="caution">
    <text evidence="2">The sequence shown here is derived from an EMBL/GenBank/DDBJ whole genome shotgun (WGS) entry which is preliminary data.</text>
</comment>
<gene>
    <name evidence="2" type="ORF">BJP25_26405</name>
</gene>
<evidence type="ECO:0000313" key="2">
    <source>
        <dbReference type="EMBL" id="OLR91495.1"/>
    </source>
</evidence>
<dbReference type="Gene3D" id="3.40.630.30">
    <property type="match status" value="1"/>
</dbReference>
<dbReference type="EMBL" id="MKQR01000022">
    <property type="protein sequence ID" value="OLR91495.1"/>
    <property type="molecule type" value="Genomic_DNA"/>
</dbReference>
<evidence type="ECO:0000313" key="3">
    <source>
        <dbReference type="Proteomes" id="UP000186040"/>
    </source>
</evidence>
<dbReference type="PANTHER" id="PTHR43792">
    <property type="entry name" value="GNAT FAMILY, PUTATIVE (AFU_ORTHOLOGUE AFUA_3G00765)-RELATED-RELATED"/>
    <property type="match status" value="1"/>
</dbReference>
<dbReference type="AlphaFoldDB" id="A0A1Q9LHK0"/>
<keyword evidence="3" id="KW-1185">Reference proteome</keyword>
<dbReference type="Pfam" id="PF13302">
    <property type="entry name" value="Acetyltransf_3"/>
    <property type="match status" value="1"/>
</dbReference>
<protein>
    <recommendedName>
        <fullName evidence="1">N-acetyltransferase domain-containing protein</fullName>
    </recommendedName>
</protein>
<feature type="domain" description="N-acetyltransferase" evidence="1">
    <location>
        <begin position="9"/>
        <end position="166"/>
    </location>
</feature>
<dbReference type="OrthoDB" id="3533156at2"/>
<accession>A0A1Q9LHK0</accession>
<name>A0A1Q9LHK0_9PSEU</name>